<dbReference type="PROSITE" id="PS51755">
    <property type="entry name" value="OMPR_PHOB"/>
    <property type="match status" value="1"/>
</dbReference>
<comment type="caution">
    <text evidence="7">The sequence shown here is derived from an EMBL/GenBank/DDBJ whole genome shotgun (WGS) entry which is preliminary data.</text>
</comment>
<evidence type="ECO:0000256" key="3">
    <source>
        <dbReference type="ARBA" id="ARBA00023125"/>
    </source>
</evidence>
<protein>
    <recommendedName>
        <fullName evidence="6">OmpR/PhoB-type domain-containing protein</fullName>
    </recommendedName>
</protein>
<dbReference type="GO" id="GO:0000156">
    <property type="term" value="F:phosphorelay response regulator activity"/>
    <property type="evidence" value="ECO:0007669"/>
    <property type="project" value="TreeGrafter"/>
</dbReference>
<dbReference type="GO" id="GO:0032993">
    <property type="term" value="C:protein-DNA complex"/>
    <property type="evidence" value="ECO:0007669"/>
    <property type="project" value="TreeGrafter"/>
</dbReference>
<dbReference type="GO" id="GO:0006355">
    <property type="term" value="P:regulation of DNA-templated transcription"/>
    <property type="evidence" value="ECO:0007669"/>
    <property type="project" value="InterPro"/>
</dbReference>
<dbReference type="InterPro" id="IPR036388">
    <property type="entry name" value="WH-like_DNA-bd_sf"/>
</dbReference>
<dbReference type="InterPro" id="IPR039420">
    <property type="entry name" value="WalR-like"/>
</dbReference>
<sequence>MPTLSVLQDAPRFTRVAPRTVDLTVRLVVAGDPTAFVEALREFVERVSPSSPPPRPEAPVSDGVRIRARERTVLRAGAPVDLTRREFDLLLHLAKHPRQVFTRSQLLRAVWGDALSGDRTVDVHVARLRRKLAVPLLETVRGVGYRLSSTVDLLLLP</sequence>
<evidence type="ECO:0000256" key="4">
    <source>
        <dbReference type="ARBA" id="ARBA00023163"/>
    </source>
</evidence>
<keyword evidence="4" id="KW-0804">Transcription</keyword>
<dbReference type="InterPro" id="IPR016032">
    <property type="entry name" value="Sig_transdc_resp-reg_C-effctor"/>
</dbReference>
<dbReference type="CDD" id="cd00383">
    <property type="entry name" value="trans_reg_C"/>
    <property type="match status" value="1"/>
</dbReference>
<evidence type="ECO:0000256" key="5">
    <source>
        <dbReference type="PROSITE-ProRule" id="PRU01091"/>
    </source>
</evidence>
<dbReference type="GO" id="GO:0005829">
    <property type="term" value="C:cytosol"/>
    <property type="evidence" value="ECO:0007669"/>
    <property type="project" value="TreeGrafter"/>
</dbReference>
<dbReference type="AlphaFoldDB" id="A0A8J3ZTA9"/>
<dbReference type="RefSeq" id="WP_203927080.1">
    <property type="nucleotide sequence ID" value="NZ_BOPH01000022.1"/>
</dbReference>
<dbReference type="SMART" id="SM00862">
    <property type="entry name" value="Trans_reg_C"/>
    <property type="match status" value="1"/>
</dbReference>
<dbReference type="InterPro" id="IPR001867">
    <property type="entry name" value="OmpR/PhoB-type_DNA-bd"/>
</dbReference>
<dbReference type="Gene3D" id="1.10.10.10">
    <property type="entry name" value="Winged helix-like DNA-binding domain superfamily/Winged helix DNA-binding domain"/>
    <property type="match status" value="1"/>
</dbReference>
<organism evidence="7 8">
    <name type="scientific">Virgisporangium ochraceum</name>
    <dbReference type="NCBI Taxonomy" id="65505"/>
    <lineage>
        <taxon>Bacteria</taxon>
        <taxon>Bacillati</taxon>
        <taxon>Actinomycetota</taxon>
        <taxon>Actinomycetes</taxon>
        <taxon>Micromonosporales</taxon>
        <taxon>Micromonosporaceae</taxon>
        <taxon>Virgisporangium</taxon>
    </lineage>
</organism>
<dbReference type="EMBL" id="BOPH01000022">
    <property type="protein sequence ID" value="GIJ67130.1"/>
    <property type="molecule type" value="Genomic_DNA"/>
</dbReference>
<evidence type="ECO:0000256" key="1">
    <source>
        <dbReference type="ARBA" id="ARBA00022553"/>
    </source>
</evidence>
<dbReference type="PANTHER" id="PTHR48111:SF4">
    <property type="entry name" value="DNA-BINDING DUAL TRANSCRIPTIONAL REGULATOR OMPR"/>
    <property type="match status" value="1"/>
</dbReference>
<evidence type="ECO:0000256" key="2">
    <source>
        <dbReference type="ARBA" id="ARBA00023015"/>
    </source>
</evidence>
<dbReference type="GO" id="GO:0000976">
    <property type="term" value="F:transcription cis-regulatory region binding"/>
    <property type="evidence" value="ECO:0007669"/>
    <property type="project" value="TreeGrafter"/>
</dbReference>
<keyword evidence="3 5" id="KW-0238">DNA-binding</keyword>
<gene>
    <name evidence="7" type="ORF">Voc01_020470</name>
</gene>
<feature type="DNA-binding region" description="OmpR/PhoB-type" evidence="5">
    <location>
        <begin position="55"/>
        <end position="149"/>
    </location>
</feature>
<dbReference type="Proteomes" id="UP000635606">
    <property type="component" value="Unassembled WGS sequence"/>
</dbReference>
<reference evidence="7" key="1">
    <citation type="submission" date="2021-01" db="EMBL/GenBank/DDBJ databases">
        <title>Whole genome shotgun sequence of Virgisporangium ochraceum NBRC 16418.</title>
        <authorList>
            <person name="Komaki H."/>
            <person name="Tamura T."/>
        </authorList>
    </citation>
    <scope>NUCLEOTIDE SEQUENCE</scope>
    <source>
        <strain evidence="7">NBRC 16418</strain>
    </source>
</reference>
<evidence type="ECO:0000259" key="6">
    <source>
        <dbReference type="PROSITE" id="PS51755"/>
    </source>
</evidence>
<evidence type="ECO:0000313" key="8">
    <source>
        <dbReference type="Proteomes" id="UP000635606"/>
    </source>
</evidence>
<evidence type="ECO:0000313" key="7">
    <source>
        <dbReference type="EMBL" id="GIJ67130.1"/>
    </source>
</evidence>
<dbReference type="SUPFAM" id="SSF46894">
    <property type="entry name" value="C-terminal effector domain of the bipartite response regulators"/>
    <property type="match status" value="1"/>
</dbReference>
<proteinExistence type="predicted"/>
<dbReference type="PANTHER" id="PTHR48111">
    <property type="entry name" value="REGULATOR OF RPOS"/>
    <property type="match status" value="1"/>
</dbReference>
<keyword evidence="1" id="KW-0597">Phosphoprotein</keyword>
<accession>A0A8J3ZTA9</accession>
<name>A0A8J3ZTA9_9ACTN</name>
<keyword evidence="2" id="KW-0805">Transcription regulation</keyword>
<keyword evidence="8" id="KW-1185">Reference proteome</keyword>
<feature type="domain" description="OmpR/PhoB-type" evidence="6">
    <location>
        <begin position="55"/>
        <end position="149"/>
    </location>
</feature>
<dbReference type="Pfam" id="PF00486">
    <property type="entry name" value="Trans_reg_C"/>
    <property type="match status" value="1"/>
</dbReference>